<accession>A0ABS8UZ71</accession>
<evidence type="ECO:0000313" key="1">
    <source>
        <dbReference type="EMBL" id="MCD9640175.1"/>
    </source>
</evidence>
<gene>
    <name evidence="1" type="ORF">HAX54_025320</name>
</gene>
<comment type="caution">
    <text evidence="1">The sequence shown here is derived from an EMBL/GenBank/DDBJ whole genome shotgun (WGS) entry which is preliminary data.</text>
</comment>
<dbReference type="Proteomes" id="UP000823775">
    <property type="component" value="Unassembled WGS sequence"/>
</dbReference>
<reference evidence="1 2" key="1">
    <citation type="journal article" date="2021" name="BMC Genomics">
        <title>Datura genome reveals duplications of psychoactive alkaloid biosynthetic genes and high mutation rate following tissue culture.</title>
        <authorList>
            <person name="Rajewski A."/>
            <person name="Carter-House D."/>
            <person name="Stajich J."/>
            <person name="Litt A."/>
        </authorList>
    </citation>
    <scope>NUCLEOTIDE SEQUENCE [LARGE SCALE GENOMIC DNA]</scope>
    <source>
        <strain evidence="1">AR-01</strain>
    </source>
</reference>
<name>A0ABS8UZ71_DATST</name>
<keyword evidence="2" id="KW-1185">Reference proteome</keyword>
<dbReference type="EMBL" id="JACEIK010003076">
    <property type="protein sequence ID" value="MCD9640175.1"/>
    <property type="molecule type" value="Genomic_DNA"/>
</dbReference>
<feature type="non-terminal residue" evidence="1">
    <location>
        <position position="1"/>
    </location>
</feature>
<sequence length="50" mass="5445">KKIPPAIKRQVVGPDPRITNVTRDPNSGLKPTVDWTGIPSVFHQTLPANS</sequence>
<protein>
    <submittedName>
        <fullName evidence="1">Uncharacterized protein</fullName>
    </submittedName>
</protein>
<proteinExistence type="predicted"/>
<organism evidence="1 2">
    <name type="scientific">Datura stramonium</name>
    <name type="common">Jimsonweed</name>
    <name type="synonym">Common thornapple</name>
    <dbReference type="NCBI Taxonomy" id="4076"/>
    <lineage>
        <taxon>Eukaryota</taxon>
        <taxon>Viridiplantae</taxon>
        <taxon>Streptophyta</taxon>
        <taxon>Embryophyta</taxon>
        <taxon>Tracheophyta</taxon>
        <taxon>Spermatophyta</taxon>
        <taxon>Magnoliopsida</taxon>
        <taxon>eudicotyledons</taxon>
        <taxon>Gunneridae</taxon>
        <taxon>Pentapetalae</taxon>
        <taxon>asterids</taxon>
        <taxon>lamiids</taxon>
        <taxon>Solanales</taxon>
        <taxon>Solanaceae</taxon>
        <taxon>Solanoideae</taxon>
        <taxon>Datureae</taxon>
        <taxon>Datura</taxon>
    </lineage>
</organism>
<evidence type="ECO:0000313" key="2">
    <source>
        <dbReference type="Proteomes" id="UP000823775"/>
    </source>
</evidence>